<feature type="chain" id="PRO_5002753149" evidence="3">
    <location>
        <begin position="31"/>
        <end position="366"/>
    </location>
</feature>
<evidence type="ECO:0000259" key="4">
    <source>
        <dbReference type="Pfam" id="PF07859"/>
    </source>
</evidence>
<dbReference type="Gene3D" id="3.40.50.1820">
    <property type="entry name" value="alpha/beta hydrolase"/>
    <property type="match status" value="1"/>
</dbReference>
<dbReference type="InterPro" id="IPR050300">
    <property type="entry name" value="GDXG_lipolytic_enzyme"/>
</dbReference>
<gene>
    <name evidence="5" type="ordered locus">Caul_0960</name>
</gene>
<feature type="domain" description="Alpha/beta hydrolase fold-3" evidence="4">
    <location>
        <begin position="133"/>
        <end position="341"/>
    </location>
</feature>
<dbReference type="EMBL" id="CP000927">
    <property type="protein sequence ID" value="ABZ70090.1"/>
    <property type="molecule type" value="Genomic_DNA"/>
</dbReference>
<keyword evidence="2 5" id="KW-0378">Hydrolase</keyword>
<dbReference type="GO" id="GO:0004806">
    <property type="term" value="F:triacylglycerol lipase activity"/>
    <property type="evidence" value="ECO:0007669"/>
    <property type="project" value="TreeGrafter"/>
</dbReference>
<evidence type="ECO:0000256" key="2">
    <source>
        <dbReference type="ARBA" id="ARBA00022801"/>
    </source>
</evidence>
<accession>B0SW93</accession>
<comment type="similarity">
    <text evidence="1">Belongs to the 'GDXG' lipolytic enzyme family.</text>
</comment>
<name>B0SW93_CAUSK</name>
<dbReference type="PANTHER" id="PTHR48081">
    <property type="entry name" value="AB HYDROLASE SUPERFAMILY PROTEIN C4A8.06C"/>
    <property type="match status" value="1"/>
</dbReference>
<reference evidence="5" key="1">
    <citation type="submission" date="2008-01" db="EMBL/GenBank/DDBJ databases">
        <title>Complete sequence of chromosome of Caulobacter sp. K31.</title>
        <authorList>
            <consortium name="US DOE Joint Genome Institute"/>
            <person name="Copeland A."/>
            <person name="Lucas S."/>
            <person name="Lapidus A."/>
            <person name="Barry K."/>
            <person name="Glavina del Rio T."/>
            <person name="Dalin E."/>
            <person name="Tice H."/>
            <person name="Pitluck S."/>
            <person name="Bruce D."/>
            <person name="Goodwin L."/>
            <person name="Thompson L.S."/>
            <person name="Brettin T."/>
            <person name="Detter J.C."/>
            <person name="Han C."/>
            <person name="Schmutz J."/>
            <person name="Larimer F."/>
            <person name="Land M."/>
            <person name="Hauser L."/>
            <person name="Kyrpides N."/>
            <person name="Kim E."/>
            <person name="Stephens C."/>
            <person name="Richardson P."/>
        </authorList>
    </citation>
    <scope>NUCLEOTIDE SEQUENCE [LARGE SCALE GENOMIC DNA]</scope>
    <source>
        <strain evidence="5">K31</strain>
    </source>
</reference>
<dbReference type="AlphaFoldDB" id="B0SW93"/>
<evidence type="ECO:0000256" key="3">
    <source>
        <dbReference type="SAM" id="SignalP"/>
    </source>
</evidence>
<feature type="signal peptide" evidence="3">
    <location>
        <begin position="1"/>
        <end position="30"/>
    </location>
</feature>
<dbReference type="eggNOG" id="COG0657">
    <property type="taxonomic scope" value="Bacteria"/>
</dbReference>
<dbReference type="HOGENOM" id="CLU_012494_13_1_5"/>
<dbReference type="KEGG" id="cak:Caul_0960"/>
<evidence type="ECO:0000256" key="1">
    <source>
        <dbReference type="ARBA" id="ARBA00010515"/>
    </source>
</evidence>
<dbReference type="InterPro" id="IPR013094">
    <property type="entry name" value="AB_hydrolase_3"/>
</dbReference>
<dbReference type="SUPFAM" id="SSF53474">
    <property type="entry name" value="alpha/beta-Hydrolases"/>
    <property type="match status" value="1"/>
</dbReference>
<proteinExistence type="inferred from homology"/>
<dbReference type="PANTHER" id="PTHR48081:SF30">
    <property type="entry name" value="ACETYL-HYDROLASE LIPR-RELATED"/>
    <property type="match status" value="1"/>
</dbReference>
<organism evidence="5">
    <name type="scientific">Caulobacter sp. (strain K31)</name>
    <dbReference type="NCBI Taxonomy" id="366602"/>
    <lineage>
        <taxon>Bacteria</taxon>
        <taxon>Pseudomonadati</taxon>
        <taxon>Pseudomonadota</taxon>
        <taxon>Alphaproteobacteria</taxon>
        <taxon>Caulobacterales</taxon>
        <taxon>Caulobacteraceae</taxon>
        <taxon>Caulobacter</taxon>
    </lineage>
</organism>
<protein>
    <submittedName>
        <fullName evidence="5">Alpha/beta hydrolase fold-3 domain protein</fullName>
    </submittedName>
</protein>
<dbReference type="InterPro" id="IPR029058">
    <property type="entry name" value="AB_hydrolase_fold"/>
</dbReference>
<dbReference type="STRING" id="366602.Caul_0960"/>
<sequence length="366" mass="38757" precursor="true">MKATPMIHGLRALTVAAMLAMGLTAASASAADVTAQGAVTINGLTVPLSDRTSPEAQAYVRHILVDRPFAGGPSATADIDGYRRRQDEIMETFLKPIRARYAVNIEARRIGGVLTDVVTPARGAAPANAHRVLLNIHGGGFLSGAHTAALVESIPIAATMGVKVISIDYRMSPEAKFPAASEDIAAVYAEMLKTYKPSQIGLYGCSAGGMLTGQSIGWFQTHNLPRPGAIGVLCASLGKLVSGDSAYVSGPLNGFPAPPPSTDGRPRGGMSFAYLADVADNDPRAYPEVSPQLLASFPPTLFITGTRSMELSAATYSHNQLVKAKVDARLHVWDGLFHAFLYNADLPESREAYDVIADFFDKTLSR</sequence>
<evidence type="ECO:0000313" key="5">
    <source>
        <dbReference type="EMBL" id="ABZ70090.1"/>
    </source>
</evidence>
<dbReference type="Pfam" id="PF07859">
    <property type="entry name" value="Abhydrolase_3"/>
    <property type="match status" value="1"/>
</dbReference>
<keyword evidence="3" id="KW-0732">Signal</keyword>